<gene>
    <name evidence="1" type="ORF">NGM99_13705</name>
</gene>
<dbReference type="Proteomes" id="UP001205906">
    <property type="component" value="Unassembled WGS sequence"/>
</dbReference>
<sequence>MEGRRTETQYVGTPWWTMSLTSEPLYERGRGIMDAFSMSAGDGGECFLAHDVWRPRPIRMDQGVPLSGTKAGGGAFDGTATLQSITNTRTIVVSGLPAGFLLSAGDYVELRMSALKRSLHRILADATASGSGVVTLSIRYGLDTQHFTTAAVVNFEKASCVMQMDQGSYKAPSNKSNRQASFSASEVFYAA</sequence>
<name>A0ABT1C7N7_9HYPH</name>
<comment type="caution">
    <text evidence="1">The sequence shown here is derived from an EMBL/GenBank/DDBJ whole genome shotgun (WGS) entry which is preliminary data.</text>
</comment>
<protein>
    <submittedName>
        <fullName evidence="1">Uncharacterized protein</fullName>
    </submittedName>
</protein>
<accession>A0ABT1C7N7</accession>
<organism evidence="1 2">
    <name type="scientific">Mesorhizobium liriopis</name>
    <dbReference type="NCBI Taxonomy" id="2953882"/>
    <lineage>
        <taxon>Bacteria</taxon>
        <taxon>Pseudomonadati</taxon>
        <taxon>Pseudomonadota</taxon>
        <taxon>Alphaproteobacteria</taxon>
        <taxon>Hyphomicrobiales</taxon>
        <taxon>Phyllobacteriaceae</taxon>
        <taxon>Mesorhizobium</taxon>
    </lineage>
</organism>
<evidence type="ECO:0000313" key="2">
    <source>
        <dbReference type="Proteomes" id="UP001205906"/>
    </source>
</evidence>
<proteinExistence type="predicted"/>
<evidence type="ECO:0000313" key="1">
    <source>
        <dbReference type="EMBL" id="MCO6050834.1"/>
    </source>
</evidence>
<keyword evidence="2" id="KW-1185">Reference proteome</keyword>
<reference evidence="1 2" key="1">
    <citation type="submission" date="2022-06" db="EMBL/GenBank/DDBJ databases">
        <title>Mesorhizobium sp. strain RP14 Genome sequencing and assembly.</title>
        <authorList>
            <person name="Kim I."/>
        </authorList>
    </citation>
    <scope>NUCLEOTIDE SEQUENCE [LARGE SCALE GENOMIC DNA]</scope>
    <source>
        <strain evidence="2">RP14(2022)</strain>
    </source>
</reference>
<dbReference type="EMBL" id="JAMXQS010000006">
    <property type="protein sequence ID" value="MCO6050834.1"/>
    <property type="molecule type" value="Genomic_DNA"/>
</dbReference>